<feature type="compositionally biased region" description="Polar residues" evidence="1">
    <location>
        <begin position="1"/>
        <end position="10"/>
    </location>
</feature>
<dbReference type="InterPro" id="IPR050248">
    <property type="entry name" value="Polysacc_deacetylase_ArnD"/>
</dbReference>
<accession>A0ABS9WG93</accession>
<keyword evidence="2" id="KW-1133">Transmembrane helix</keyword>
<evidence type="ECO:0000256" key="1">
    <source>
        <dbReference type="SAM" id="MobiDB-lite"/>
    </source>
</evidence>
<dbReference type="Pfam" id="PF01522">
    <property type="entry name" value="Polysacc_deac_1"/>
    <property type="match status" value="1"/>
</dbReference>
<dbReference type="PANTHER" id="PTHR10587">
    <property type="entry name" value="GLYCOSYL TRANSFERASE-RELATED"/>
    <property type="match status" value="1"/>
</dbReference>
<dbReference type="CDD" id="cd10917">
    <property type="entry name" value="CE4_NodB_like_6s_7s"/>
    <property type="match status" value="1"/>
</dbReference>
<dbReference type="EMBL" id="JAJMLW010000001">
    <property type="protein sequence ID" value="MCI2241605.1"/>
    <property type="molecule type" value="Genomic_DNA"/>
</dbReference>
<feature type="region of interest" description="Disordered" evidence="1">
    <location>
        <begin position="1"/>
        <end position="69"/>
    </location>
</feature>
<sequence length="563" mass="58139">MSQPYPQNNPRARRGRYAAPVDAGAPRPRHAAHAAPAQDAARQAGTPDDVPTAGPAAEAPHAQDGAAAWAGAEEAFEFVDEAPQGQPAGAVPGNPRDRVTVSARPDAEDAGVGGAVPGGIVIQPGVTGSTPVIGVDTAHARVIPRADGDEPLRGASPTPRLQGARDGAVALPDVRRRNRPRRPSRGALIAAALVIAVVGAGAYLLLNPPVMSLTVNGQTIQVPSDTSIDKLIADGTVAPAPGDLLAVDGSLLQEGGGKRFTAQVNGEPFADGAARLPRDAAISVTDGADDTEDYAEEEVAAPPTIGFEGVGAIHAYEGTGAAGTSLRRTGSVSGITVDEVVTEPVAEVVKKYNADTAGDKVVALTFDDGPWPESTDAILDILDQNGAKATFFTIGQQISGGNAESVKRAAAAGHQISSHSFDHASAGDGRGVDMGRQTAQEQVDEVLKGYEAIEAATGAPASHAFRTPGGNFSAETAQILQPHITAEIGWNIDTEDWRRPGAQAIADRIKQAKPGSIILMHDGGGDRSQTVEALRQALPYLREQGYRFITIDELLAYNDPADM</sequence>
<dbReference type="PROSITE" id="PS51677">
    <property type="entry name" value="NODB"/>
    <property type="match status" value="1"/>
</dbReference>
<feature type="region of interest" description="Disordered" evidence="1">
    <location>
        <begin position="83"/>
        <end position="116"/>
    </location>
</feature>
<protein>
    <submittedName>
        <fullName evidence="4">Polysaccharide deacetylase family protein</fullName>
    </submittedName>
</protein>
<evidence type="ECO:0000313" key="4">
    <source>
        <dbReference type="EMBL" id="MCI2241605.1"/>
    </source>
</evidence>
<dbReference type="InterPro" id="IPR002509">
    <property type="entry name" value="NODB_dom"/>
</dbReference>
<feature type="compositionally biased region" description="Low complexity" evidence="1">
    <location>
        <begin position="33"/>
        <end position="45"/>
    </location>
</feature>
<dbReference type="RefSeq" id="WP_242163917.1">
    <property type="nucleotide sequence ID" value="NZ_JAJMLW010000001.1"/>
</dbReference>
<evidence type="ECO:0000313" key="5">
    <source>
        <dbReference type="Proteomes" id="UP001430755"/>
    </source>
</evidence>
<evidence type="ECO:0000256" key="2">
    <source>
        <dbReference type="SAM" id="Phobius"/>
    </source>
</evidence>
<dbReference type="Proteomes" id="UP001430755">
    <property type="component" value="Unassembled WGS sequence"/>
</dbReference>
<keyword evidence="2" id="KW-0472">Membrane</keyword>
<evidence type="ECO:0000259" key="3">
    <source>
        <dbReference type="PROSITE" id="PS51677"/>
    </source>
</evidence>
<keyword evidence="5" id="KW-1185">Reference proteome</keyword>
<reference evidence="4" key="1">
    <citation type="submission" date="2021-11" db="EMBL/GenBank/DDBJ databases">
        <title>A Novel Adlercreutzia Species, isolated from a Allomyrina dichotoma larva feces.</title>
        <authorList>
            <person name="Suh M.K."/>
        </authorList>
    </citation>
    <scope>NUCLEOTIDE SEQUENCE</scope>
    <source>
        <strain evidence="4">JBNU-10</strain>
    </source>
</reference>
<feature type="region of interest" description="Disordered" evidence="1">
    <location>
        <begin position="146"/>
        <end position="167"/>
    </location>
</feature>
<organism evidence="4 5">
    <name type="scientific">Adlercreutzia faecimuris</name>
    <dbReference type="NCBI Taxonomy" id="2897341"/>
    <lineage>
        <taxon>Bacteria</taxon>
        <taxon>Bacillati</taxon>
        <taxon>Actinomycetota</taxon>
        <taxon>Coriobacteriia</taxon>
        <taxon>Eggerthellales</taxon>
        <taxon>Eggerthellaceae</taxon>
        <taxon>Adlercreutzia</taxon>
    </lineage>
</organism>
<comment type="caution">
    <text evidence="4">The sequence shown here is derived from an EMBL/GenBank/DDBJ whole genome shotgun (WGS) entry which is preliminary data.</text>
</comment>
<name>A0ABS9WG93_9ACTN</name>
<feature type="domain" description="NodB homology" evidence="3">
    <location>
        <begin position="360"/>
        <end position="549"/>
    </location>
</feature>
<dbReference type="SUPFAM" id="SSF88713">
    <property type="entry name" value="Glycoside hydrolase/deacetylase"/>
    <property type="match status" value="1"/>
</dbReference>
<keyword evidence="2" id="KW-0812">Transmembrane</keyword>
<proteinExistence type="predicted"/>
<feature type="region of interest" description="Disordered" evidence="1">
    <location>
        <begin position="409"/>
        <end position="433"/>
    </location>
</feature>
<dbReference type="Gene3D" id="3.20.20.370">
    <property type="entry name" value="Glycoside hydrolase/deacetylase"/>
    <property type="match status" value="1"/>
</dbReference>
<dbReference type="InterPro" id="IPR011330">
    <property type="entry name" value="Glyco_hydro/deAcase_b/a-brl"/>
</dbReference>
<gene>
    <name evidence="4" type="ORF">LPT13_04450</name>
</gene>
<feature type="transmembrane region" description="Helical" evidence="2">
    <location>
        <begin position="186"/>
        <end position="206"/>
    </location>
</feature>
<dbReference type="PANTHER" id="PTHR10587:SF137">
    <property type="entry name" value="4-DEOXY-4-FORMAMIDO-L-ARABINOSE-PHOSPHOUNDECAPRENOL DEFORMYLASE ARND-RELATED"/>
    <property type="match status" value="1"/>
</dbReference>